<dbReference type="PANTHER" id="PTHR45418:SF1">
    <property type="entry name" value="CANCER_TESTIS ANTIGEN 55"/>
    <property type="match status" value="1"/>
</dbReference>
<dbReference type="Gene3D" id="3.40.50.300">
    <property type="entry name" value="P-loop containing nucleotide triphosphate hydrolases"/>
    <property type="match status" value="2"/>
</dbReference>
<protein>
    <submittedName>
        <fullName evidence="6">P-loop containing nucleoside triphosphate hydrolase protein</fullName>
    </submittedName>
</protein>
<name>A0AAD4LJ28_9AGAM</name>
<dbReference type="GO" id="GO:0004386">
    <property type="term" value="F:helicase activity"/>
    <property type="evidence" value="ECO:0007669"/>
    <property type="project" value="InterPro"/>
</dbReference>
<dbReference type="SUPFAM" id="SSF52540">
    <property type="entry name" value="P-loop containing nucleoside triphosphate hydrolases"/>
    <property type="match status" value="1"/>
</dbReference>
<keyword evidence="2" id="KW-0963">Cytoplasm</keyword>
<dbReference type="GO" id="GO:0005737">
    <property type="term" value="C:cytoplasm"/>
    <property type="evidence" value="ECO:0007669"/>
    <property type="project" value="UniProtKB-SubCell"/>
</dbReference>
<organism evidence="6 7">
    <name type="scientific">Lactarius akahatsu</name>
    <dbReference type="NCBI Taxonomy" id="416441"/>
    <lineage>
        <taxon>Eukaryota</taxon>
        <taxon>Fungi</taxon>
        <taxon>Dikarya</taxon>
        <taxon>Basidiomycota</taxon>
        <taxon>Agaricomycotina</taxon>
        <taxon>Agaricomycetes</taxon>
        <taxon>Russulales</taxon>
        <taxon>Russulaceae</taxon>
        <taxon>Lactarius</taxon>
    </lineage>
</organism>
<dbReference type="GO" id="GO:0016787">
    <property type="term" value="F:hydrolase activity"/>
    <property type="evidence" value="ECO:0007669"/>
    <property type="project" value="UniProtKB-KW"/>
</dbReference>
<accession>A0AAD4LJ28</accession>
<evidence type="ECO:0000313" key="7">
    <source>
        <dbReference type="Proteomes" id="UP001201163"/>
    </source>
</evidence>
<keyword evidence="6" id="KW-0378">Hydrolase</keyword>
<dbReference type="AlphaFoldDB" id="A0AAD4LJ28"/>
<sequence length="1121" mass="123935">MRLQIVFTDNTRLSGKEFVMLRELRGRATFSGSYIGSAHSREPVSLPSASSSAISVPTPITSDPPVTLPVSAVTVSHESGLYFVVEGIEIAGQLTFSPVDLAILIEKTKVVSSLTVAVKLFPSPGTPESCFKVTASGGAGLWKESIFVSFQAPDAGTFRACLQITFAQPGSKKFVVLRELCGHATLGSHVGDAPPSEPFPRRNLVDDHAVLSTEEVDVLPDNQGTGISISDDDGVDFGIVEREDINGPFAARPSSVTINHAKDLPVVTFVEARIRSLDGSDSSFRATFEGDSLTIRPGTERTVQIEFIPEFEGRFEATLQLKFSQSQQLGHFAVSRRLRAISGSVEDHQRFESLNQEGYIPRSGSGQQIPPEKIVLLPSLGGPFSFGNLPEYKLPSLVQEAVDGATFRHPYNKKAPHLIATLRPTELTMDTYAKYFTALLNVEEGHQQRDILDQRPFEVEVQERDSRYFVEFENLDEDLLPEEDVYYDARIANANVFLRGNLTVLKISLRVPTSFKLYRGAIFLLRFRLNRITLRRQYRALSSSLAHFRRFFFPSPSDIKQIQPLSMAGIAELPLVNENIREDDQQLQAVISILQEPKGSVSFIIFGPPGTGKTSTLVESIMQLLRRDANFKILACTPSNAAADLLVERLAAAGLTVNQLLRLNARSRDMKSIPELVRTFSVNRECEDLLAFRVVISTCSSAGLLQMENIPAGHFSHILFSNKDTNVILAGDPQQLGPVIKSSPASEAGLGKSYLERLIHIPQIYELDTQVGKTIVDLQRNRRSHGAIIAWPNRYLYKDRMHASASPDVSHLLLQSDVLPRMGFPIVFHGIKGRELRTQHSPSYLNVHEASVVRDYCLRLTEDREHKIFAKEIGVIAPYKAQVRAIRELLGPADLKDVTVGSVEKLQGQERLVIIFATTRSNSEVDKRKAMGFLQNRRRMNVAITRAQALLIVVGDPEVLGKDELWRTFLNYACLREGWTGKALNWNPEEHIDCFVLHGELAKHRRGEDHQLKCGFGEWKAGARRPAPAILPSLYPYVPAPKPSNKRARKLARKEEPASTGTVPARGVEHLSVSGEEGLDFKSEIGAGIDKKTIAVIIQKTADNVSLTLVDVAVTGAGSRG</sequence>
<dbReference type="InterPro" id="IPR041679">
    <property type="entry name" value="DNA2/NAM7-like_C"/>
</dbReference>
<dbReference type="InterPro" id="IPR047187">
    <property type="entry name" value="SF1_C_Upf1"/>
</dbReference>
<evidence type="ECO:0000313" key="6">
    <source>
        <dbReference type="EMBL" id="KAH8992655.1"/>
    </source>
</evidence>
<dbReference type="Pfam" id="PF13087">
    <property type="entry name" value="AAA_12"/>
    <property type="match status" value="1"/>
</dbReference>
<dbReference type="EMBL" id="JAKELL010000021">
    <property type="protein sequence ID" value="KAH8992655.1"/>
    <property type="molecule type" value="Genomic_DNA"/>
</dbReference>
<evidence type="ECO:0000256" key="3">
    <source>
        <dbReference type="SAM" id="MobiDB-lite"/>
    </source>
</evidence>
<feature type="region of interest" description="Disordered" evidence="3">
    <location>
        <begin position="1042"/>
        <end position="1063"/>
    </location>
</feature>
<evidence type="ECO:0000256" key="1">
    <source>
        <dbReference type="ARBA" id="ARBA00004496"/>
    </source>
</evidence>
<keyword evidence="7" id="KW-1185">Reference proteome</keyword>
<evidence type="ECO:0000259" key="4">
    <source>
        <dbReference type="Pfam" id="PF13086"/>
    </source>
</evidence>
<evidence type="ECO:0000259" key="5">
    <source>
        <dbReference type="Pfam" id="PF13087"/>
    </source>
</evidence>
<dbReference type="Proteomes" id="UP001201163">
    <property type="component" value="Unassembled WGS sequence"/>
</dbReference>
<proteinExistence type="predicted"/>
<comment type="caution">
    <text evidence="6">The sequence shown here is derived from an EMBL/GenBank/DDBJ whole genome shotgun (WGS) entry which is preliminary data.</text>
</comment>
<gene>
    <name evidence="6" type="ORF">EDB92DRAFT_2114043</name>
</gene>
<dbReference type="Pfam" id="PF13086">
    <property type="entry name" value="AAA_11"/>
    <property type="match status" value="1"/>
</dbReference>
<reference evidence="6" key="1">
    <citation type="submission" date="2022-01" db="EMBL/GenBank/DDBJ databases">
        <title>Comparative genomics reveals a dynamic genome evolution in the ectomycorrhizal milk-cap (Lactarius) mushrooms.</title>
        <authorList>
            <consortium name="DOE Joint Genome Institute"/>
            <person name="Lebreton A."/>
            <person name="Tang N."/>
            <person name="Kuo A."/>
            <person name="LaButti K."/>
            <person name="Drula E."/>
            <person name="Barry K."/>
            <person name="Clum A."/>
            <person name="Lipzen A."/>
            <person name="Mousain D."/>
            <person name="Ng V."/>
            <person name="Wang R."/>
            <person name="Wang X."/>
            <person name="Dai Y."/>
            <person name="Henrissat B."/>
            <person name="Grigoriev I.V."/>
            <person name="Guerin-Laguette A."/>
            <person name="Yu F."/>
            <person name="Martin F.M."/>
        </authorList>
    </citation>
    <scope>NUCLEOTIDE SEQUENCE</scope>
    <source>
        <strain evidence="6">QP</strain>
    </source>
</reference>
<feature type="domain" description="DNA2/NAM7 helicase helicase" evidence="4">
    <location>
        <begin position="583"/>
        <end position="684"/>
    </location>
</feature>
<dbReference type="InterPro" id="IPR041677">
    <property type="entry name" value="DNA2/NAM7_AAA_11"/>
</dbReference>
<comment type="subcellular location">
    <subcellularLocation>
        <location evidence="1">Cytoplasm</location>
    </subcellularLocation>
</comment>
<feature type="domain" description="DNA2/NAM7 helicase-like C-terminal" evidence="5">
    <location>
        <begin position="772"/>
        <end position="957"/>
    </location>
</feature>
<dbReference type="PANTHER" id="PTHR45418">
    <property type="entry name" value="CANCER/TESTIS ANTIGEN 55"/>
    <property type="match status" value="1"/>
</dbReference>
<dbReference type="CDD" id="cd18808">
    <property type="entry name" value="SF1_C_Upf1"/>
    <property type="match status" value="1"/>
</dbReference>
<dbReference type="InterPro" id="IPR027417">
    <property type="entry name" value="P-loop_NTPase"/>
</dbReference>
<evidence type="ECO:0000256" key="2">
    <source>
        <dbReference type="ARBA" id="ARBA00022490"/>
    </source>
</evidence>